<evidence type="ECO:0000259" key="1">
    <source>
        <dbReference type="Pfam" id="PF06983"/>
    </source>
</evidence>
<dbReference type="Pfam" id="PF06983">
    <property type="entry name" value="3-dmu-9_3-mt"/>
    <property type="match status" value="1"/>
</dbReference>
<organism evidence="2">
    <name type="scientific">Arthrobacter sp. K5</name>
    <dbReference type="NCBI Taxonomy" id="2839623"/>
    <lineage>
        <taxon>Bacteria</taxon>
        <taxon>Bacillati</taxon>
        <taxon>Actinomycetota</taxon>
        <taxon>Actinomycetes</taxon>
        <taxon>Micrococcales</taxon>
        <taxon>Micrococcaceae</taxon>
        <taxon>Arthrobacter</taxon>
    </lineage>
</organism>
<dbReference type="InterPro" id="IPR029068">
    <property type="entry name" value="Glyas_Bleomycin-R_OHBP_Dase"/>
</dbReference>
<dbReference type="Gene3D" id="3.10.180.10">
    <property type="entry name" value="2,3-Dihydroxybiphenyl 1,2-Dioxygenase, domain 1"/>
    <property type="match status" value="1"/>
</dbReference>
<gene>
    <name evidence="2" type="ORF">ABRP34_03345</name>
</gene>
<dbReference type="SUPFAM" id="SSF54593">
    <property type="entry name" value="Glyoxalase/Bleomycin resistance protein/Dihydroxybiphenyl dioxygenase"/>
    <property type="match status" value="1"/>
</dbReference>
<evidence type="ECO:0000313" key="2">
    <source>
        <dbReference type="EMBL" id="XCH12063.1"/>
    </source>
</evidence>
<dbReference type="PIRSF" id="PIRSF021700">
    <property type="entry name" value="3_dmu_93_MTrfase"/>
    <property type="match status" value="1"/>
</dbReference>
<proteinExistence type="predicted"/>
<dbReference type="EMBL" id="CP159279">
    <property type="protein sequence ID" value="XCH12063.1"/>
    <property type="molecule type" value="Genomic_DNA"/>
</dbReference>
<dbReference type="RefSeq" id="WP_353712258.1">
    <property type="nucleotide sequence ID" value="NZ_CP159279.1"/>
</dbReference>
<feature type="domain" description="PhnB-like" evidence="1">
    <location>
        <begin position="2"/>
        <end position="116"/>
    </location>
</feature>
<sequence>MQKITPCLWFDNQAEEAAEYYVSVFDNASITSVSRFGEGGPGPAGQAVVVEFEIEGQTFQALNGGPAFSFSEAVSFVVDCGSQEEVDRYWNSLTDGGSESQCGWLKDRYGVSWQIVPKVLSQLINGPDPAGAQRAVQAMLGMQKLEIAELRRAYNGG</sequence>
<dbReference type="PANTHER" id="PTHR33990:SF2">
    <property type="entry name" value="PHNB-LIKE DOMAIN-CONTAINING PROTEIN"/>
    <property type="match status" value="1"/>
</dbReference>
<name>A0AAU8ETD6_9MICC</name>
<protein>
    <submittedName>
        <fullName evidence="2">VOC family protein</fullName>
    </submittedName>
</protein>
<reference evidence="2" key="1">
    <citation type="submission" date="2024-06" db="EMBL/GenBank/DDBJ databases">
        <title>Biodegradation of dimethachlon by Arthrobacter sp. K5: mechanistic insights and ecological implications.</title>
        <authorList>
            <person name="Hu S."/>
            <person name="Lu P."/>
        </authorList>
    </citation>
    <scope>NUCLEOTIDE SEQUENCE</scope>
    <source>
        <strain evidence="2">K5</strain>
    </source>
</reference>
<accession>A0AAU8ETD6</accession>
<dbReference type="InterPro" id="IPR028973">
    <property type="entry name" value="PhnB-like"/>
</dbReference>
<dbReference type="InterPro" id="IPR009725">
    <property type="entry name" value="3_dmu_93_MTrfase"/>
</dbReference>
<dbReference type="AlphaFoldDB" id="A0AAU8ETD6"/>
<dbReference type="CDD" id="cd06588">
    <property type="entry name" value="PhnB_like"/>
    <property type="match status" value="1"/>
</dbReference>
<dbReference type="PANTHER" id="PTHR33990">
    <property type="entry name" value="PROTEIN YJDN-RELATED"/>
    <property type="match status" value="1"/>
</dbReference>